<evidence type="ECO:0000256" key="1">
    <source>
        <dbReference type="SAM" id="MobiDB-lite"/>
    </source>
</evidence>
<accession>A0A0H3KDB8</accession>
<reference evidence="2 3" key="1">
    <citation type="submission" date="2007-04" db="EMBL/GenBank/DDBJ databases">
        <title>Complete genome sequence of Burkholderia multivorans ATCC 17616.</title>
        <authorList>
            <person name="Ohtsubo Y."/>
            <person name="Yamashita A."/>
            <person name="Kurokawa K."/>
            <person name="Takami H."/>
            <person name="Yuhara S."/>
            <person name="Nishiyama E."/>
            <person name="Endo R."/>
            <person name="Miyazaki R."/>
            <person name="Ono A."/>
            <person name="Yano K."/>
            <person name="Ito M."/>
            <person name="Sota M."/>
            <person name="Yuji N."/>
            <person name="Hattori M."/>
            <person name="Tsuda M."/>
        </authorList>
    </citation>
    <scope>NUCLEOTIDE SEQUENCE [LARGE SCALE GENOMIC DNA]</scope>
    <source>
        <strain evidence="3">ATCC 17616 / 249</strain>
    </source>
</reference>
<proteinExistence type="predicted"/>
<dbReference type="Proteomes" id="UP000008815">
    <property type="component" value="Chromosome 1"/>
</dbReference>
<feature type="region of interest" description="Disordered" evidence="1">
    <location>
        <begin position="115"/>
        <end position="134"/>
    </location>
</feature>
<gene>
    <name evidence="2" type="ordered locus">BMULJ_00974</name>
</gene>
<dbReference type="AlphaFoldDB" id="A0A0H3KDB8"/>
<evidence type="ECO:0000313" key="3">
    <source>
        <dbReference type="Proteomes" id="UP000008815"/>
    </source>
</evidence>
<dbReference type="KEGG" id="bmj:BMULJ_00974"/>
<sequence>MNASFESLFIFLLSKLRLPQVYCEPVDGDKSYIARSITLVRHKKRGTALCRLRAASNFQCVGILPYRSLPTKKNPPHPKIASAIVVHAQHRPAVSFRNCQGRTRKIARDAKVVYRRGRRRDRSPHDRAVRRPGARRAPRKFPLFIYRGAANWRLLGAC</sequence>
<keyword evidence="3" id="KW-1185">Reference proteome</keyword>
<dbReference type="EMBL" id="AP009385">
    <property type="protein sequence ID" value="BAG42920.1"/>
    <property type="molecule type" value="Genomic_DNA"/>
</dbReference>
<name>A0A0H3KDB8_BURM1</name>
<dbReference type="HOGENOM" id="CLU_1666105_0_0_4"/>
<protein>
    <submittedName>
        <fullName evidence="2">Uncharacterized protein</fullName>
    </submittedName>
</protein>
<organism evidence="2 3">
    <name type="scientific">Burkholderia multivorans (strain ATCC 17616 / 249)</name>
    <dbReference type="NCBI Taxonomy" id="395019"/>
    <lineage>
        <taxon>Bacteria</taxon>
        <taxon>Pseudomonadati</taxon>
        <taxon>Pseudomonadota</taxon>
        <taxon>Betaproteobacteria</taxon>
        <taxon>Burkholderiales</taxon>
        <taxon>Burkholderiaceae</taxon>
        <taxon>Burkholderia</taxon>
        <taxon>Burkholderia cepacia complex</taxon>
    </lineage>
</organism>
<dbReference type="STRING" id="395019.BMULJ_00974"/>
<evidence type="ECO:0000313" key="2">
    <source>
        <dbReference type="EMBL" id="BAG42920.1"/>
    </source>
</evidence>